<feature type="compositionally biased region" description="Low complexity" evidence="1">
    <location>
        <begin position="8"/>
        <end position="28"/>
    </location>
</feature>
<accession>A0A9P4R5H5</accession>
<dbReference type="AlphaFoldDB" id="A0A9P4R5H5"/>
<dbReference type="Proteomes" id="UP000799444">
    <property type="component" value="Unassembled WGS sequence"/>
</dbReference>
<organism evidence="2 3">
    <name type="scientific">Polyplosphaeria fusca</name>
    <dbReference type="NCBI Taxonomy" id="682080"/>
    <lineage>
        <taxon>Eukaryota</taxon>
        <taxon>Fungi</taxon>
        <taxon>Dikarya</taxon>
        <taxon>Ascomycota</taxon>
        <taxon>Pezizomycotina</taxon>
        <taxon>Dothideomycetes</taxon>
        <taxon>Pleosporomycetidae</taxon>
        <taxon>Pleosporales</taxon>
        <taxon>Tetraplosphaeriaceae</taxon>
        <taxon>Polyplosphaeria</taxon>
    </lineage>
</organism>
<evidence type="ECO:0000313" key="3">
    <source>
        <dbReference type="Proteomes" id="UP000799444"/>
    </source>
</evidence>
<feature type="region of interest" description="Disordered" evidence="1">
    <location>
        <begin position="1"/>
        <end position="86"/>
    </location>
</feature>
<gene>
    <name evidence="2" type="ORF">EJ04DRAFT_129490</name>
</gene>
<keyword evidence="3" id="KW-1185">Reference proteome</keyword>
<dbReference type="EMBL" id="ML996118">
    <property type="protein sequence ID" value="KAF2737137.1"/>
    <property type="molecule type" value="Genomic_DNA"/>
</dbReference>
<evidence type="ECO:0000313" key="2">
    <source>
        <dbReference type="EMBL" id="KAF2737137.1"/>
    </source>
</evidence>
<evidence type="ECO:0000256" key="1">
    <source>
        <dbReference type="SAM" id="MobiDB-lite"/>
    </source>
</evidence>
<protein>
    <submittedName>
        <fullName evidence="2">Uncharacterized protein</fullName>
    </submittedName>
</protein>
<sequence length="168" mass="18256">MRNAQLVLSRTSSPRLTTPPTHFTHPTSEPSPPLPEIPNSPRRPKAFQKPDAPAPRLSTLGQARASSSVLPAVPWPKHASYQSSQQRASRILRLCTAQLVQPRARRDERRKGRKEKNRHLECGSCECRMDEGEEYAGARMRVGEGVACLVWGLGVGVIGGGGGGVSMV</sequence>
<reference evidence="2" key="1">
    <citation type="journal article" date="2020" name="Stud. Mycol.">
        <title>101 Dothideomycetes genomes: a test case for predicting lifestyles and emergence of pathogens.</title>
        <authorList>
            <person name="Haridas S."/>
            <person name="Albert R."/>
            <person name="Binder M."/>
            <person name="Bloem J."/>
            <person name="Labutti K."/>
            <person name="Salamov A."/>
            <person name="Andreopoulos B."/>
            <person name="Baker S."/>
            <person name="Barry K."/>
            <person name="Bills G."/>
            <person name="Bluhm B."/>
            <person name="Cannon C."/>
            <person name="Castanera R."/>
            <person name="Culley D."/>
            <person name="Daum C."/>
            <person name="Ezra D."/>
            <person name="Gonzalez J."/>
            <person name="Henrissat B."/>
            <person name="Kuo A."/>
            <person name="Liang C."/>
            <person name="Lipzen A."/>
            <person name="Lutzoni F."/>
            <person name="Magnuson J."/>
            <person name="Mondo S."/>
            <person name="Nolan M."/>
            <person name="Ohm R."/>
            <person name="Pangilinan J."/>
            <person name="Park H.-J."/>
            <person name="Ramirez L."/>
            <person name="Alfaro M."/>
            <person name="Sun H."/>
            <person name="Tritt A."/>
            <person name="Yoshinaga Y."/>
            <person name="Zwiers L.-H."/>
            <person name="Turgeon B."/>
            <person name="Goodwin S."/>
            <person name="Spatafora J."/>
            <person name="Crous P."/>
            <person name="Grigoriev I."/>
        </authorList>
    </citation>
    <scope>NUCLEOTIDE SEQUENCE</scope>
    <source>
        <strain evidence="2">CBS 125425</strain>
    </source>
</reference>
<proteinExistence type="predicted"/>
<feature type="compositionally biased region" description="Polar residues" evidence="1">
    <location>
        <begin position="59"/>
        <end position="69"/>
    </location>
</feature>
<comment type="caution">
    <text evidence="2">The sequence shown here is derived from an EMBL/GenBank/DDBJ whole genome shotgun (WGS) entry which is preliminary data.</text>
</comment>
<name>A0A9P4R5H5_9PLEO</name>
<feature type="compositionally biased region" description="Pro residues" evidence="1">
    <location>
        <begin position="29"/>
        <end position="38"/>
    </location>
</feature>